<protein>
    <submittedName>
        <fullName evidence="2">Uncharacterized protein</fullName>
    </submittedName>
</protein>
<dbReference type="Proteomes" id="UP001054837">
    <property type="component" value="Unassembled WGS sequence"/>
</dbReference>
<dbReference type="EMBL" id="BPLQ01003607">
    <property type="protein sequence ID" value="GIY01769.1"/>
    <property type="molecule type" value="Genomic_DNA"/>
</dbReference>
<sequence length="118" mass="12837">MCPQASHKRKRISLNCYRRGKERFQIVQLTIQSMQHPCGYAHCNNPAGTEKRAPDRTRGTPSPSTELRRVNASSASLPGRGRGTSASEPFAGESCQSTRSIISSIGFGSRISRSLSDA</sequence>
<evidence type="ECO:0000313" key="3">
    <source>
        <dbReference type="Proteomes" id="UP001054837"/>
    </source>
</evidence>
<feature type="region of interest" description="Disordered" evidence="1">
    <location>
        <begin position="42"/>
        <end position="95"/>
    </location>
</feature>
<reference evidence="2 3" key="1">
    <citation type="submission" date="2021-06" db="EMBL/GenBank/DDBJ databases">
        <title>Caerostris darwini draft genome.</title>
        <authorList>
            <person name="Kono N."/>
            <person name="Arakawa K."/>
        </authorList>
    </citation>
    <scope>NUCLEOTIDE SEQUENCE [LARGE SCALE GENOMIC DNA]</scope>
</reference>
<gene>
    <name evidence="2" type="ORF">CDAR_256851</name>
</gene>
<keyword evidence="3" id="KW-1185">Reference proteome</keyword>
<accession>A0AAV4PZY3</accession>
<proteinExistence type="predicted"/>
<evidence type="ECO:0000313" key="2">
    <source>
        <dbReference type="EMBL" id="GIY01769.1"/>
    </source>
</evidence>
<dbReference type="AlphaFoldDB" id="A0AAV4PZY3"/>
<feature type="compositionally biased region" description="Basic and acidic residues" evidence="1">
    <location>
        <begin position="49"/>
        <end position="58"/>
    </location>
</feature>
<comment type="caution">
    <text evidence="2">The sequence shown here is derived from an EMBL/GenBank/DDBJ whole genome shotgun (WGS) entry which is preliminary data.</text>
</comment>
<name>A0AAV4PZY3_9ARAC</name>
<organism evidence="2 3">
    <name type="scientific">Caerostris darwini</name>
    <dbReference type="NCBI Taxonomy" id="1538125"/>
    <lineage>
        <taxon>Eukaryota</taxon>
        <taxon>Metazoa</taxon>
        <taxon>Ecdysozoa</taxon>
        <taxon>Arthropoda</taxon>
        <taxon>Chelicerata</taxon>
        <taxon>Arachnida</taxon>
        <taxon>Araneae</taxon>
        <taxon>Araneomorphae</taxon>
        <taxon>Entelegynae</taxon>
        <taxon>Araneoidea</taxon>
        <taxon>Araneidae</taxon>
        <taxon>Caerostris</taxon>
    </lineage>
</organism>
<feature type="compositionally biased region" description="Polar residues" evidence="1">
    <location>
        <begin position="59"/>
        <end position="76"/>
    </location>
</feature>
<evidence type="ECO:0000256" key="1">
    <source>
        <dbReference type="SAM" id="MobiDB-lite"/>
    </source>
</evidence>